<dbReference type="AlphaFoldDB" id="F9DHC8"/>
<protein>
    <submittedName>
        <fullName evidence="1">Uncharacterized protein</fullName>
    </submittedName>
</protein>
<dbReference type="EMBL" id="AFPY01000042">
    <property type="protein sequence ID" value="EGQ18967.1"/>
    <property type="molecule type" value="Genomic_DNA"/>
</dbReference>
<evidence type="ECO:0000313" key="1">
    <source>
        <dbReference type="EMBL" id="EGQ18967.1"/>
    </source>
</evidence>
<dbReference type="Proteomes" id="UP000004123">
    <property type="component" value="Unassembled WGS sequence"/>
</dbReference>
<sequence>MTGMTAKLKNLRNSNDIFAPEKIHNHISYSVLVCLEPNL</sequence>
<evidence type="ECO:0000313" key="2">
    <source>
        <dbReference type="Proteomes" id="UP000004123"/>
    </source>
</evidence>
<comment type="caution">
    <text evidence="1">The sequence shown here is derived from an EMBL/GenBank/DDBJ whole genome shotgun (WGS) entry which is preliminary data.</text>
</comment>
<gene>
    <name evidence="1" type="ORF">HMPREF9144_1068</name>
</gene>
<organism evidence="1 2">
    <name type="scientific">Prevotella pallens ATCC 700821</name>
    <dbReference type="NCBI Taxonomy" id="997353"/>
    <lineage>
        <taxon>Bacteria</taxon>
        <taxon>Pseudomonadati</taxon>
        <taxon>Bacteroidota</taxon>
        <taxon>Bacteroidia</taxon>
        <taxon>Bacteroidales</taxon>
        <taxon>Prevotellaceae</taxon>
        <taxon>Prevotella</taxon>
    </lineage>
</organism>
<name>F9DHC8_9BACT</name>
<dbReference type="HOGENOM" id="CLU_3314819_0_0_10"/>
<dbReference type="STRING" id="997353.HMPREF9144_1068"/>
<reference evidence="1 2" key="1">
    <citation type="submission" date="2011-04" db="EMBL/GenBank/DDBJ databases">
        <authorList>
            <person name="Muzny D."/>
            <person name="Qin X."/>
            <person name="Deng J."/>
            <person name="Jiang H."/>
            <person name="Liu Y."/>
            <person name="Qu J."/>
            <person name="Song X.-Z."/>
            <person name="Zhang L."/>
            <person name="Thornton R."/>
            <person name="Coyle M."/>
            <person name="Francisco L."/>
            <person name="Jackson L."/>
            <person name="Javaid M."/>
            <person name="Korchina V."/>
            <person name="Kovar C."/>
            <person name="Mata R."/>
            <person name="Mathew T."/>
            <person name="Ngo R."/>
            <person name="Nguyen L."/>
            <person name="Nguyen N."/>
            <person name="Okwuonu G."/>
            <person name="Ongeri F."/>
            <person name="Pham C."/>
            <person name="Simmons D."/>
            <person name="Wilczek-Boney K."/>
            <person name="Hale W."/>
            <person name="Jakkamsetti A."/>
            <person name="Pham P."/>
            <person name="Ruth R."/>
            <person name="San Lucas F."/>
            <person name="Warren J."/>
            <person name="Zhang J."/>
            <person name="Zhao Z."/>
            <person name="Zhou C."/>
            <person name="Zhu D."/>
            <person name="Lee S."/>
            <person name="Bess C."/>
            <person name="Blankenburg K."/>
            <person name="Forbes L."/>
            <person name="Fu Q."/>
            <person name="Gubbala S."/>
            <person name="Hirani K."/>
            <person name="Jayaseelan J.C."/>
            <person name="Lara F."/>
            <person name="Munidasa M."/>
            <person name="Palculict T."/>
            <person name="Patil S."/>
            <person name="Pu L.-L."/>
            <person name="Saada N."/>
            <person name="Tang L."/>
            <person name="Weissenberger G."/>
            <person name="Zhu Y."/>
            <person name="Hemphill L."/>
            <person name="Shang Y."/>
            <person name="Youmans B."/>
            <person name="Ayvaz T."/>
            <person name="Ross M."/>
            <person name="Santibanez J."/>
            <person name="Aqrawi P."/>
            <person name="Gross S."/>
            <person name="Joshi V."/>
            <person name="Fowler G."/>
            <person name="Nazareth L."/>
            <person name="Reid J."/>
            <person name="Worley K."/>
            <person name="Petrosino J."/>
            <person name="Highlander S."/>
            <person name="Gibbs R."/>
        </authorList>
    </citation>
    <scope>NUCLEOTIDE SEQUENCE [LARGE SCALE GENOMIC DNA]</scope>
    <source>
        <strain evidence="1 2">ATCC 700821</strain>
    </source>
</reference>
<accession>F9DHC8</accession>
<proteinExistence type="predicted"/>